<dbReference type="RefSeq" id="WP_016390403.1">
    <property type="nucleotide sequence ID" value="NZ_KE646807.1"/>
</dbReference>
<dbReference type="Proteomes" id="UP000015462">
    <property type="component" value="Unassembled WGS sequence"/>
</dbReference>
<name>A0AB33Z206_9GAMM</name>
<reference evidence="1 2" key="1">
    <citation type="journal article" date="2013" name="Genome Announc.">
        <title>Genome Sequence of the Pyrene- and Fluoranthene-Degrading Bacterium Cycloclasticus sp. Strain PY97M.</title>
        <authorList>
            <person name="Cui Z."/>
            <person name="Xu G."/>
            <person name="Li Q."/>
            <person name="Gao W."/>
            <person name="Zheng L."/>
        </authorList>
    </citation>
    <scope>NUCLEOTIDE SEQUENCE [LARGE SCALE GENOMIC DNA]</scope>
    <source>
        <strain evidence="1 2">PY97M</strain>
    </source>
</reference>
<comment type="caution">
    <text evidence="1">The sequence shown here is derived from an EMBL/GenBank/DDBJ whole genome shotgun (WGS) entry which is preliminary data.</text>
</comment>
<protein>
    <recommendedName>
        <fullName evidence="3">Transcriptional regulator, AlpA family</fullName>
    </recommendedName>
</protein>
<sequence>MVREYLSTKDLCQRFRCSSRTIFRRMTREENPFPQPLIRQAGSFNLWCADAVTEWEALEIERSENSRWGGINASPPVAVEKLARRWH</sequence>
<organism evidence="1 2">
    <name type="scientific">Cycloclasticus pugetii</name>
    <dbReference type="NCBI Taxonomy" id="34068"/>
    <lineage>
        <taxon>Bacteria</taxon>
        <taxon>Pseudomonadati</taxon>
        <taxon>Pseudomonadota</taxon>
        <taxon>Gammaproteobacteria</taxon>
        <taxon>Thiotrichales</taxon>
        <taxon>Piscirickettsiaceae</taxon>
        <taxon>Cycloclasticus</taxon>
    </lineage>
</organism>
<accession>A0AB33Z206</accession>
<evidence type="ECO:0000313" key="2">
    <source>
        <dbReference type="Proteomes" id="UP000015462"/>
    </source>
</evidence>
<keyword evidence="2" id="KW-1185">Reference proteome</keyword>
<dbReference type="AlphaFoldDB" id="A0AB33Z206"/>
<proteinExistence type="predicted"/>
<dbReference type="EMBL" id="ASHL01000004">
    <property type="protein sequence ID" value="EPD13288.1"/>
    <property type="molecule type" value="Genomic_DNA"/>
</dbReference>
<evidence type="ECO:0008006" key="3">
    <source>
        <dbReference type="Google" id="ProtNLM"/>
    </source>
</evidence>
<evidence type="ECO:0000313" key="1">
    <source>
        <dbReference type="EMBL" id="EPD13288.1"/>
    </source>
</evidence>
<gene>
    <name evidence="1" type="ORF">L196_06585</name>
</gene>